<dbReference type="InterPro" id="IPR054827">
    <property type="entry name" value="thermosome_alpha"/>
</dbReference>
<evidence type="ECO:0000256" key="8">
    <source>
        <dbReference type="RuleBase" id="RU004187"/>
    </source>
</evidence>
<dbReference type="PRINTS" id="PR00304">
    <property type="entry name" value="TCOMPLEXTCP1"/>
</dbReference>
<dbReference type="GO" id="GO:0005524">
    <property type="term" value="F:ATP binding"/>
    <property type="evidence" value="ECO:0007669"/>
    <property type="project" value="UniProtKB-KW"/>
</dbReference>
<dbReference type="InterPro" id="IPR002423">
    <property type="entry name" value="Cpn60/GroEL/TCP-1"/>
</dbReference>
<dbReference type="GO" id="GO:0051082">
    <property type="term" value="F:unfolded protein binding"/>
    <property type="evidence" value="ECO:0007669"/>
    <property type="project" value="InterPro"/>
</dbReference>
<dbReference type="InterPro" id="IPR002194">
    <property type="entry name" value="Chaperonin_TCP-1_CS"/>
</dbReference>
<dbReference type="CDD" id="cd03338">
    <property type="entry name" value="TCP1_delta"/>
    <property type="match status" value="1"/>
</dbReference>
<dbReference type="InterPro" id="IPR012717">
    <property type="entry name" value="Chap_CCT_delta"/>
</dbReference>
<dbReference type="Gene3D" id="3.30.260.10">
    <property type="entry name" value="TCP-1-like chaperonin intermediate domain"/>
    <property type="match status" value="1"/>
</dbReference>
<dbReference type="SUPFAM" id="SSF54849">
    <property type="entry name" value="GroEL-intermediate domain like"/>
    <property type="match status" value="1"/>
</dbReference>
<comment type="subcellular location">
    <subcellularLocation>
        <location evidence="1">Cytoplasm</location>
    </subcellularLocation>
</comment>
<dbReference type="PROSITE" id="PS00995">
    <property type="entry name" value="TCP1_3"/>
    <property type="match status" value="1"/>
</dbReference>
<dbReference type="PROSITE" id="PS00750">
    <property type="entry name" value="TCP1_1"/>
    <property type="match status" value="1"/>
</dbReference>
<gene>
    <name evidence="11" type="ORF">GSBLH_T00003526001</name>
</gene>
<dbReference type="FunFam" id="3.50.7.10:FF:000010">
    <property type="entry name" value="T-complex protein 1 subunit delta"/>
    <property type="match status" value="1"/>
</dbReference>
<dbReference type="GO" id="GO:0140662">
    <property type="term" value="F:ATP-dependent protein folding chaperone"/>
    <property type="evidence" value="ECO:0007669"/>
    <property type="project" value="InterPro"/>
</dbReference>
<feature type="region of interest" description="Disordered" evidence="10">
    <location>
        <begin position="1"/>
        <end position="21"/>
    </location>
</feature>
<evidence type="ECO:0000313" key="11">
    <source>
        <dbReference type="EMBL" id="CBK23702.2"/>
    </source>
</evidence>
<evidence type="ECO:0000256" key="4">
    <source>
        <dbReference type="ARBA" id="ARBA00022490"/>
    </source>
</evidence>
<evidence type="ECO:0000256" key="1">
    <source>
        <dbReference type="ARBA" id="ARBA00004496"/>
    </source>
</evidence>
<organism evidence="11">
    <name type="scientific">Blastocystis hominis</name>
    <dbReference type="NCBI Taxonomy" id="12968"/>
    <lineage>
        <taxon>Eukaryota</taxon>
        <taxon>Sar</taxon>
        <taxon>Stramenopiles</taxon>
        <taxon>Bigyra</taxon>
        <taxon>Opalozoa</taxon>
        <taxon>Opalinata</taxon>
        <taxon>Blastocystidae</taxon>
        <taxon>Blastocystis</taxon>
    </lineage>
</organism>
<evidence type="ECO:0000256" key="9">
    <source>
        <dbReference type="RuleBase" id="RU004192"/>
    </source>
</evidence>
<dbReference type="GO" id="GO:0005737">
    <property type="term" value="C:cytoplasm"/>
    <property type="evidence" value="ECO:0007669"/>
    <property type="project" value="UniProtKB-SubCell"/>
</dbReference>
<dbReference type="NCBIfam" id="NF041082">
    <property type="entry name" value="thermosome_alpha"/>
    <property type="match status" value="1"/>
</dbReference>
<dbReference type="EMBL" id="FN668661">
    <property type="protein sequence ID" value="CBK23702.2"/>
    <property type="molecule type" value="Genomic_DNA"/>
</dbReference>
<keyword evidence="6 8" id="KW-0067">ATP-binding</keyword>
<dbReference type="FunCoup" id="D8M6E9">
    <property type="interactions" value="710"/>
</dbReference>
<reference evidence="11" key="1">
    <citation type="submission" date="2010-02" db="EMBL/GenBank/DDBJ databases">
        <title>Sequencing and annotation of the Blastocystis hominis genome.</title>
        <authorList>
            <person name="Wincker P."/>
        </authorList>
    </citation>
    <scope>NUCLEOTIDE SEQUENCE</scope>
    <source>
        <strain evidence="11">Singapore isolate B</strain>
    </source>
</reference>
<accession>D8M6E9</accession>
<dbReference type="PROSITE" id="PS00751">
    <property type="entry name" value="TCP1_2"/>
    <property type="match status" value="1"/>
</dbReference>
<evidence type="ECO:0000256" key="10">
    <source>
        <dbReference type="SAM" id="MobiDB-lite"/>
    </source>
</evidence>
<dbReference type="NCBIfam" id="TIGR02342">
    <property type="entry name" value="chap_CCT_delta"/>
    <property type="match status" value="1"/>
</dbReference>
<dbReference type="InParanoid" id="D8M6E9"/>
<dbReference type="OMA" id="HPAANMI"/>
<dbReference type="Pfam" id="PF00118">
    <property type="entry name" value="Cpn60_TCP1"/>
    <property type="match status" value="1"/>
</dbReference>
<evidence type="ECO:0000256" key="5">
    <source>
        <dbReference type="ARBA" id="ARBA00022741"/>
    </source>
</evidence>
<evidence type="ECO:0000256" key="6">
    <source>
        <dbReference type="ARBA" id="ARBA00022840"/>
    </source>
</evidence>
<proteinExistence type="inferred from homology"/>
<comment type="similarity">
    <text evidence="2 8">Belongs to the TCP-1 chaperonin family.</text>
</comment>
<dbReference type="InterPro" id="IPR027409">
    <property type="entry name" value="GroEL-like_apical_dom_sf"/>
</dbReference>
<evidence type="ECO:0000313" key="12">
    <source>
        <dbReference type="Proteomes" id="UP000008312"/>
    </source>
</evidence>
<dbReference type="Gene3D" id="1.10.560.10">
    <property type="entry name" value="GroEL-like equatorial domain"/>
    <property type="match status" value="1"/>
</dbReference>
<evidence type="ECO:0000256" key="7">
    <source>
        <dbReference type="ARBA" id="ARBA00023186"/>
    </source>
</evidence>
<dbReference type="SUPFAM" id="SSF52029">
    <property type="entry name" value="GroEL apical domain-like"/>
    <property type="match status" value="1"/>
</dbReference>
<dbReference type="OrthoDB" id="10248520at2759"/>
<dbReference type="RefSeq" id="XP_012897750.1">
    <property type="nucleotide sequence ID" value="XM_013042296.1"/>
</dbReference>
<keyword evidence="12" id="KW-1185">Reference proteome</keyword>
<dbReference type="GeneID" id="24920621"/>
<dbReference type="InterPro" id="IPR027413">
    <property type="entry name" value="GROEL-like_equatorial_sf"/>
</dbReference>
<dbReference type="PANTHER" id="PTHR11353">
    <property type="entry name" value="CHAPERONIN"/>
    <property type="match status" value="1"/>
</dbReference>
<name>D8M6E9_BLAHO</name>
<keyword evidence="7 8" id="KW-0143">Chaperone</keyword>
<dbReference type="SUPFAM" id="SSF48592">
    <property type="entry name" value="GroEL equatorial domain-like"/>
    <property type="match status" value="1"/>
</dbReference>
<protein>
    <recommendedName>
        <fullName evidence="3 9">T-complex protein 1 subunit delta</fullName>
    </recommendedName>
</protein>
<evidence type="ECO:0000256" key="3">
    <source>
        <dbReference type="ARBA" id="ARBA00016107"/>
    </source>
</evidence>
<keyword evidence="4" id="KW-0963">Cytoplasm</keyword>
<dbReference type="GO" id="GO:0016887">
    <property type="term" value="F:ATP hydrolysis activity"/>
    <property type="evidence" value="ECO:0007669"/>
    <property type="project" value="InterPro"/>
</dbReference>
<dbReference type="NCBIfam" id="NF041083">
    <property type="entry name" value="thermosome_beta"/>
    <property type="match status" value="1"/>
</dbReference>
<keyword evidence="5 8" id="KW-0547">Nucleotide-binding</keyword>
<sequence>MSGQPISNTQQNKGELLEGDSKSKDVRMSNILAAKAVADAVRTSLGPRGMDKMIQAEKGEVLITNDGATILGQIQVLHPAARMLVELSKAQDIEAGDGTTTVVVIAGALLDACTKLLNKGIHSTVIADCFLRCAEKAQEILSSMAIPVSLEDRESLLRAASTSLSSKVVSNNSAVLAPIAVDAVLQVSDVARKQVDLRNIKIVKQLGGTIDDSQLIRGLVFPRASDTSMLGVRSVKNAKIGLIQFHLSAPKTDIDNKVIINDYTQMDRLLREERAYILNMCKKIKQAGCNVLLVQKSILRDAVNELSLHFLSKLKILVLSNIERDDIDFIARTLHCRPIAHIDSFTPDKLGHADLVEEVELDGRRITQITGVPASDTVSVLLRGSNNLVLDESDRSLHDALCVVRCLVKKPFLLVGGGAPESEVFVEFQKWAGFLEGADRIIARAFAEALEVVPYTLAENAGMHAIQQVTELRQRHAMGEKTAGIDVKRGCIGDMKEEGVIQPLLVTASAIQQATEYVHMMLKIDDMVATLK</sequence>
<dbReference type="Proteomes" id="UP000008312">
    <property type="component" value="Unassembled WGS sequence"/>
</dbReference>
<dbReference type="Gene3D" id="3.50.7.10">
    <property type="entry name" value="GroEL"/>
    <property type="match status" value="1"/>
</dbReference>
<feature type="compositionally biased region" description="Polar residues" evidence="10">
    <location>
        <begin position="1"/>
        <end position="13"/>
    </location>
</feature>
<dbReference type="AlphaFoldDB" id="D8M6E9"/>
<dbReference type="InterPro" id="IPR017998">
    <property type="entry name" value="Chaperone_TCP-1"/>
</dbReference>
<evidence type="ECO:0000256" key="2">
    <source>
        <dbReference type="ARBA" id="ARBA00008020"/>
    </source>
</evidence>
<dbReference type="InterPro" id="IPR053374">
    <property type="entry name" value="TCP-1_chaperonin"/>
</dbReference>
<dbReference type="InterPro" id="IPR027410">
    <property type="entry name" value="TCP-1-like_intermed_sf"/>
</dbReference>